<keyword evidence="2" id="KW-1185">Reference proteome</keyword>
<dbReference type="AlphaFoldDB" id="A0A0D9X7S7"/>
<reference evidence="1 2" key="1">
    <citation type="submission" date="2012-08" db="EMBL/GenBank/DDBJ databases">
        <title>Oryza genome evolution.</title>
        <authorList>
            <person name="Wing R.A."/>
        </authorList>
    </citation>
    <scope>NUCLEOTIDE SEQUENCE</scope>
</reference>
<protein>
    <submittedName>
        <fullName evidence="1">Uncharacterized protein</fullName>
    </submittedName>
</protein>
<sequence length="390" mass="44651">MCLLKERGKMYVTRPISRYHDNPATAAELPLDGPGSGILVVEDEAYVERATRWWGLCLDREVYGLPAGCSRWTHMDRDEVVFVPVVGHPLSSGRYYAVRATGRHAGKESACSREEDKMTCCFCSCVKDVPPRPFDIRDVYQHVKVVHLPRQSGFKAVAIASDDTIIVGRWYCPFMFIKEDGGVNQLKDQAKWCMFYEMTLEQNWKEIYSCENIHRGSIISYKPDEVKVSVMVRRSTALLDQPVHTREGGPQVVGGLMWFRPAASSTARGLGLEMVVWEQMKWELEKGGWMITCNGNVEMIERVERPDGVEQWEKFRCYMLVDRFVLKRMNGGVALTYEFKHANKIWTKWALLSSLAAGGIALSYLLGMHGKWFEDHVKLSMFYEMTLEQS</sequence>
<reference evidence="1" key="3">
    <citation type="submission" date="2015-04" db="UniProtKB">
        <authorList>
            <consortium name="EnsemblPlants"/>
        </authorList>
    </citation>
    <scope>IDENTIFICATION</scope>
</reference>
<reference evidence="2" key="2">
    <citation type="submission" date="2013-12" db="EMBL/GenBank/DDBJ databases">
        <authorList>
            <person name="Yu Y."/>
            <person name="Lee S."/>
            <person name="de Baynast K."/>
            <person name="Wissotski M."/>
            <person name="Liu L."/>
            <person name="Talag J."/>
            <person name="Goicoechea J."/>
            <person name="Angelova A."/>
            <person name="Jetty R."/>
            <person name="Kudrna D."/>
            <person name="Golser W."/>
            <person name="Rivera L."/>
            <person name="Zhang J."/>
            <person name="Wing R."/>
        </authorList>
    </citation>
    <scope>NUCLEOTIDE SEQUENCE</scope>
</reference>
<dbReference type="EnsemblPlants" id="LPERR08G11940.1">
    <property type="protein sequence ID" value="LPERR08G11940.1"/>
    <property type="gene ID" value="LPERR08G11940"/>
</dbReference>
<dbReference type="Pfam" id="PF06880">
    <property type="entry name" value="DUF1262"/>
    <property type="match status" value="1"/>
</dbReference>
<dbReference type="eggNOG" id="ENOG502QPJ9">
    <property type="taxonomic scope" value="Eukaryota"/>
</dbReference>
<evidence type="ECO:0000313" key="1">
    <source>
        <dbReference type="EnsemblPlants" id="LPERR08G11940.1"/>
    </source>
</evidence>
<dbReference type="STRING" id="77586.A0A0D9X7S7"/>
<dbReference type="PANTHER" id="PTHR31050:SF15">
    <property type="entry name" value="OS08G0413200 PROTEIN"/>
    <property type="match status" value="1"/>
</dbReference>
<dbReference type="Proteomes" id="UP000032180">
    <property type="component" value="Chromosome 8"/>
</dbReference>
<dbReference type="PANTHER" id="PTHR31050">
    <property type="entry name" value="OS08G0413200 PROTEIN"/>
    <property type="match status" value="1"/>
</dbReference>
<proteinExistence type="predicted"/>
<name>A0A0D9X7S7_9ORYZ</name>
<accession>A0A0D9X7S7</accession>
<dbReference type="InterPro" id="IPR010683">
    <property type="entry name" value="DUF1262"/>
</dbReference>
<dbReference type="HOGENOM" id="CLU_061278_1_0_1"/>
<evidence type="ECO:0000313" key="2">
    <source>
        <dbReference type="Proteomes" id="UP000032180"/>
    </source>
</evidence>
<dbReference type="Gramene" id="LPERR08G11940.1">
    <property type="protein sequence ID" value="LPERR08G11940.1"/>
    <property type="gene ID" value="LPERR08G11940"/>
</dbReference>
<organism evidence="1 2">
    <name type="scientific">Leersia perrieri</name>
    <dbReference type="NCBI Taxonomy" id="77586"/>
    <lineage>
        <taxon>Eukaryota</taxon>
        <taxon>Viridiplantae</taxon>
        <taxon>Streptophyta</taxon>
        <taxon>Embryophyta</taxon>
        <taxon>Tracheophyta</taxon>
        <taxon>Spermatophyta</taxon>
        <taxon>Magnoliopsida</taxon>
        <taxon>Liliopsida</taxon>
        <taxon>Poales</taxon>
        <taxon>Poaceae</taxon>
        <taxon>BOP clade</taxon>
        <taxon>Oryzoideae</taxon>
        <taxon>Oryzeae</taxon>
        <taxon>Oryzinae</taxon>
        <taxon>Leersia</taxon>
    </lineage>
</organism>